<keyword evidence="11" id="KW-0808">Transferase</keyword>
<dbReference type="GO" id="GO:0016787">
    <property type="term" value="F:hydrolase activity"/>
    <property type="evidence" value="ECO:0007669"/>
    <property type="project" value="UniProtKB-KW"/>
</dbReference>
<dbReference type="InterPro" id="IPR001584">
    <property type="entry name" value="Integrase_cat-core"/>
</dbReference>
<keyword evidence="12" id="KW-0233">DNA recombination</keyword>
<protein>
    <recommendedName>
        <fullName evidence="15">Integrase catalytic domain-containing protein</fullName>
    </recommendedName>
</protein>
<evidence type="ECO:0000256" key="3">
    <source>
        <dbReference type="ARBA" id="ARBA00022722"/>
    </source>
</evidence>
<dbReference type="AlphaFoldDB" id="A0A9Q3CCE4"/>
<comment type="catalytic activity">
    <reaction evidence="14">
        <text>DNA(n) + a 2'-deoxyribonucleoside 5'-triphosphate = DNA(n+1) + diphosphate</text>
        <dbReference type="Rhea" id="RHEA:22508"/>
        <dbReference type="Rhea" id="RHEA-COMP:17339"/>
        <dbReference type="Rhea" id="RHEA-COMP:17340"/>
        <dbReference type="ChEBI" id="CHEBI:33019"/>
        <dbReference type="ChEBI" id="CHEBI:61560"/>
        <dbReference type="ChEBI" id="CHEBI:173112"/>
        <dbReference type="EC" id="2.7.7.7"/>
    </reaction>
</comment>
<accession>A0A9Q3CCE4</accession>
<keyword evidence="8" id="KW-0694">RNA-binding</keyword>
<feature type="domain" description="Integrase catalytic" evidence="15">
    <location>
        <begin position="70"/>
        <end position="234"/>
    </location>
</feature>
<keyword evidence="6" id="KW-0378">Hydrolase</keyword>
<dbReference type="PANTHER" id="PTHR42648">
    <property type="entry name" value="TRANSPOSASE, PUTATIVE-RELATED"/>
    <property type="match status" value="1"/>
</dbReference>
<keyword evidence="5" id="KW-0255">Endonuclease</keyword>
<evidence type="ECO:0000313" key="17">
    <source>
        <dbReference type="Proteomes" id="UP000765509"/>
    </source>
</evidence>
<dbReference type="GO" id="GO:0003723">
    <property type="term" value="F:RNA binding"/>
    <property type="evidence" value="ECO:0007669"/>
    <property type="project" value="UniProtKB-KW"/>
</dbReference>
<evidence type="ECO:0000256" key="4">
    <source>
        <dbReference type="ARBA" id="ARBA00022723"/>
    </source>
</evidence>
<evidence type="ECO:0000256" key="5">
    <source>
        <dbReference type="ARBA" id="ARBA00022759"/>
    </source>
</evidence>
<dbReference type="InterPro" id="IPR036397">
    <property type="entry name" value="RNaseH_sf"/>
</dbReference>
<evidence type="ECO:0000256" key="8">
    <source>
        <dbReference type="ARBA" id="ARBA00022884"/>
    </source>
</evidence>
<dbReference type="InterPro" id="IPR039537">
    <property type="entry name" value="Retrotran_Ty1/copia-like"/>
</dbReference>
<dbReference type="GO" id="GO:0006310">
    <property type="term" value="P:DNA recombination"/>
    <property type="evidence" value="ECO:0007669"/>
    <property type="project" value="UniProtKB-KW"/>
</dbReference>
<reference evidence="16" key="1">
    <citation type="submission" date="2021-03" db="EMBL/GenBank/DDBJ databases">
        <title>Draft genome sequence of rust myrtle Austropuccinia psidii MF-1, a brazilian biotype.</title>
        <authorList>
            <person name="Quecine M.C."/>
            <person name="Pachon D.M.R."/>
            <person name="Bonatelli M.L."/>
            <person name="Correr F.H."/>
            <person name="Franceschini L.M."/>
            <person name="Leite T.F."/>
            <person name="Margarido G.R.A."/>
            <person name="Almeida C.A."/>
            <person name="Ferrarezi J.A."/>
            <person name="Labate C.A."/>
        </authorList>
    </citation>
    <scope>NUCLEOTIDE SEQUENCE</scope>
    <source>
        <strain evidence="16">MF-1</strain>
    </source>
</reference>
<evidence type="ECO:0000256" key="10">
    <source>
        <dbReference type="ARBA" id="ARBA00022918"/>
    </source>
</evidence>
<dbReference type="SUPFAM" id="SSF53098">
    <property type="entry name" value="Ribonuclease H-like"/>
    <property type="match status" value="1"/>
</dbReference>
<evidence type="ECO:0000256" key="6">
    <source>
        <dbReference type="ARBA" id="ARBA00022801"/>
    </source>
</evidence>
<dbReference type="PANTHER" id="PTHR42648:SF11">
    <property type="entry name" value="TRANSPOSON TY4-P GAG-POL POLYPROTEIN"/>
    <property type="match status" value="1"/>
</dbReference>
<dbReference type="EMBL" id="AVOT02006046">
    <property type="protein sequence ID" value="MBW0480635.1"/>
    <property type="molecule type" value="Genomic_DNA"/>
</dbReference>
<evidence type="ECO:0000313" key="16">
    <source>
        <dbReference type="EMBL" id="MBW0480635.1"/>
    </source>
</evidence>
<evidence type="ECO:0000256" key="13">
    <source>
        <dbReference type="ARBA" id="ARBA00048173"/>
    </source>
</evidence>
<dbReference type="Proteomes" id="UP000765509">
    <property type="component" value="Unassembled WGS sequence"/>
</dbReference>
<comment type="caution">
    <text evidence="16">The sequence shown here is derived from an EMBL/GenBank/DDBJ whole genome shotgun (WGS) entry which is preliminary data.</text>
</comment>
<evidence type="ECO:0000256" key="14">
    <source>
        <dbReference type="ARBA" id="ARBA00049244"/>
    </source>
</evidence>
<dbReference type="InterPro" id="IPR012337">
    <property type="entry name" value="RNaseH-like_sf"/>
</dbReference>
<keyword evidence="11" id="KW-0239">DNA-directed DNA polymerase</keyword>
<evidence type="ECO:0000256" key="9">
    <source>
        <dbReference type="ARBA" id="ARBA00022908"/>
    </source>
</evidence>
<proteinExistence type="predicted"/>
<evidence type="ECO:0000256" key="7">
    <source>
        <dbReference type="ARBA" id="ARBA00022842"/>
    </source>
</evidence>
<evidence type="ECO:0000256" key="1">
    <source>
        <dbReference type="ARBA" id="ARBA00022578"/>
    </source>
</evidence>
<keyword evidence="3" id="KW-0540">Nuclease</keyword>
<organism evidence="16 17">
    <name type="scientific">Austropuccinia psidii MF-1</name>
    <dbReference type="NCBI Taxonomy" id="1389203"/>
    <lineage>
        <taxon>Eukaryota</taxon>
        <taxon>Fungi</taxon>
        <taxon>Dikarya</taxon>
        <taxon>Basidiomycota</taxon>
        <taxon>Pucciniomycotina</taxon>
        <taxon>Pucciniomycetes</taxon>
        <taxon>Pucciniales</taxon>
        <taxon>Sphaerophragmiaceae</taxon>
        <taxon>Austropuccinia</taxon>
    </lineage>
</organism>
<dbReference type="GO" id="GO:0003964">
    <property type="term" value="F:RNA-directed DNA polymerase activity"/>
    <property type="evidence" value="ECO:0007669"/>
    <property type="project" value="UniProtKB-KW"/>
</dbReference>
<dbReference type="GO" id="GO:0003887">
    <property type="term" value="F:DNA-directed DNA polymerase activity"/>
    <property type="evidence" value="ECO:0007669"/>
    <property type="project" value="UniProtKB-KW"/>
</dbReference>
<keyword evidence="2" id="KW-0548">Nucleotidyltransferase</keyword>
<keyword evidence="1" id="KW-0815">Transposition</keyword>
<dbReference type="GO" id="GO:0004519">
    <property type="term" value="F:endonuclease activity"/>
    <property type="evidence" value="ECO:0007669"/>
    <property type="project" value="UniProtKB-KW"/>
</dbReference>
<dbReference type="Gene3D" id="3.30.420.10">
    <property type="entry name" value="Ribonuclease H-like superfamily/Ribonuclease H"/>
    <property type="match status" value="1"/>
</dbReference>
<evidence type="ECO:0000256" key="12">
    <source>
        <dbReference type="ARBA" id="ARBA00023172"/>
    </source>
</evidence>
<keyword evidence="10" id="KW-0695">RNA-directed DNA polymerase</keyword>
<dbReference type="PROSITE" id="PS50994">
    <property type="entry name" value="INTEGRASE"/>
    <property type="match status" value="1"/>
</dbReference>
<keyword evidence="17" id="KW-1185">Reference proteome</keyword>
<comment type="catalytic activity">
    <reaction evidence="13">
        <text>DNA(n) + a 2'-deoxyribonucleoside 5'-triphosphate = DNA(n+1) + diphosphate</text>
        <dbReference type="Rhea" id="RHEA:22508"/>
        <dbReference type="Rhea" id="RHEA-COMP:17339"/>
        <dbReference type="Rhea" id="RHEA-COMP:17340"/>
        <dbReference type="ChEBI" id="CHEBI:33019"/>
        <dbReference type="ChEBI" id="CHEBI:61560"/>
        <dbReference type="ChEBI" id="CHEBI:173112"/>
        <dbReference type="EC" id="2.7.7.49"/>
    </reaction>
</comment>
<name>A0A9Q3CCE4_9BASI</name>
<dbReference type="GO" id="GO:0015074">
    <property type="term" value="P:DNA integration"/>
    <property type="evidence" value="ECO:0007669"/>
    <property type="project" value="UniProtKB-KW"/>
</dbReference>
<gene>
    <name evidence="16" type="ORF">O181_020350</name>
</gene>
<dbReference type="GO" id="GO:0046872">
    <property type="term" value="F:metal ion binding"/>
    <property type="evidence" value="ECO:0007669"/>
    <property type="project" value="UniProtKB-KW"/>
</dbReference>
<sequence length="342" mass="39202">MNVNTISKFPFLSAKSWDECLCHVSNRTVKLFLQHFVAATKPEDWRDYFCEKCKISMNVKVGTSPLKKLRLPEPLDSLVLDVSGPFDKDPEGNCFLLTIQDHASTYTFTAALKSRANVPGKIIFWIEFLLNLLNKYPTRFKMDDAVEYSGKMEQDLSTFRTEWVPTKPYQEDHNWEAECANHTLGDMARKMLLASGLPAHFWSYAYSCTTHIHNRLTNKRIDPLIPMERLFNIQPDPSQLYPFDAQEIGQVPSEKRSTLVPREIERFLMTFLQSGKGWTFLNCASKKLFNSSSATFPDYQHLPVASMQKKGDVSFILNYMRLGKVPTEIHAAQEKSIASLPL</sequence>
<evidence type="ECO:0000256" key="2">
    <source>
        <dbReference type="ARBA" id="ARBA00022695"/>
    </source>
</evidence>
<evidence type="ECO:0000256" key="11">
    <source>
        <dbReference type="ARBA" id="ARBA00022932"/>
    </source>
</evidence>
<keyword evidence="7" id="KW-0460">Magnesium</keyword>
<dbReference type="OrthoDB" id="7691805at2759"/>
<keyword evidence="4" id="KW-0479">Metal-binding</keyword>
<keyword evidence="9" id="KW-0229">DNA integration</keyword>
<dbReference type="GO" id="GO:0005634">
    <property type="term" value="C:nucleus"/>
    <property type="evidence" value="ECO:0007669"/>
    <property type="project" value="UniProtKB-ARBA"/>
</dbReference>
<evidence type="ECO:0000259" key="15">
    <source>
        <dbReference type="PROSITE" id="PS50994"/>
    </source>
</evidence>
<dbReference type="GO" id="GO:0032196">
    <property type="term" value="P:transposition"/>
    <property type="evidence" value="ECO:0007669"/>
    <property type="project" value="UniProtKB-KW"/>
</dbReference>